<protein>
    <submittedName>
        <fullName evidence="2">Uncharacterized protein</fullName>
    </submittedName>
</protein>
<gene>
    <name evidence="2" type="ORF">ACFQ63_06485</name>
</gene>
<dbReference type="Proteomes" id="UP001600424">
    <property type="component" value="Unassembled WGS sequence"/>
</dbReference>
<keyword evidence="1" id="KW-1133">Transmembrane helix</keyword>
<organism evidence="2 3">
    <name type="scientific">Streptomyces wedmorensis</name>
    <dbReference type="NCBI Taxonomy" id="43759"/>
    <lineage>
        <taxon>Bacteria</taxon>
        <taxon>Bacillati</taxon>
        <taxon>Actinomycetota</taxon>
        <taxon>Actinomycetes</taxon>
        <taxon>Kitasatosporales</taxon>
        <taxon>Streptomycetaceae</taxon>
        <taxon>Streptomyces</taxon>
    </lineage>
</organism>
<keyword evidence="3" id="KW-1185">Reference proteome</keyword>
<dbReference type="EMBL" id="JBHTRV010000004">
    <property type="protein sequence ID" value="MFE5979342.1"/>
    <property type="molecule type" value="Genomic_DNA"/>
</dbReference>
<accession>A0ABW6IR34</accession>
<evidence type="ECO:0000313" key="2">
    <source>
        <dbReference type="EMBL" id="MFE5979342.1"/>
    </source>
</evidence>
<evidence type="ECO:0000256" key="1">
    <source>
        <dbReference type="SAM" id="Phobius"/>
    </source>
</evidence>
<keyword evidence="1" id="KW-0812">Transmembrane</keyword>
<evidence type="ECO:0000313" key="3">
    <source>
        <dbReference type="Proteomes" id="UP001600424"/>
    </source>
</evidence>
<keyword evidence="1" id="KW-0472">Membrane</keyword>
<comment type="caution">
    <text evidence="2">The sequence shown here is derived from an EMBL/GenBank/DDBJ whole genome shotgun (WGS) entry which is preliminary data.</text>
</comment>
<name>A0ABW6IR34_STRWE</name>
<reference evidence="2 3" key="1">
    <citation type="submission" date="2024-09" db="EMBL/GenBank/DDBJ databases">
        <title>The Natural Products Discovery Center: Release of the First 8490 Sequenced Strains for Exploring Actinobacteria Biosynthetic Diversity.</title>
        <authorList>
            <person name="Kalkreuter E."/>
            <person name="Kautsar S.A."/>
            <person name="Yang D."/>
            <person name="Bader C.D."/>
            <person name="Teijaro C.N."/>
            <person name="Fluegel L."/>
            <person name="Davis C.M."/>
            <person name="Simpson J.R."/>
            <person name="Lauterbach L."/>
            <person name="Steele A.D."/>
            <person name="Gui C."/>
            <person name="Meng S."/>
            <person name="Li G."/>
            <person name="Viehrig K."/>
            <person name="Ye F."/>
            <person name="Su P."/>
            <person name="Kiefer A.F."/>
            <person name="Nichols A."/>
            <person name="Cepeda A.J."/>
            <person name="Yan W."/>
            <person name="Fan B."/>
            <person name="Jiang Y."/>
            <person name="Adhikari A."/>
            <person name="Zheng C.-J."/>
            <person name="Schuster L."/>
            <person name="Cowan T.M."/>
            <person name="Smanski M.J."/>
            <person name="Chevrette M.G."/>
            <person name="De Carvalho L.P.S."/>
            <person name="Shen B."/>
        </authorList>
    </citation>
    <scope>NUCLEOTIDE SEQUENCE [LARGE SCALE GENOMIC DNA]</scope>
    <source>
        <strain evidence="2 3">NPDC056472</strain>
    </source>
</reference>
<feature type="transmembrane region" description="Helical" evidence="1">
    <location>
        <begin position="6"/>
        <end position="27"/>
    </location>
</feature>
<dbReference type="RefSeq" id="WP_386250471.1">
    <property type="nucleotide sequence ID" value="NZ_JBHTRV010000004.1"/>
</dbReference>
<sequence>MDTAEWTPVGAALAAIFMLYKMAPAILRATKTLVREYYNVKVEVEVGRHRARSKRAQLDE</sequence>
<proteinExistence type="predicted"/>